<keyword evidence="2" id="KW-1133">Transmembrane helix</keyword>
<keyword evidence="2" id="KW-0472">Membrane</keyword>
<proteinExistence type="predicted"/>
<gene>
    <name evidence="3" type="ORF">COV31_01275</name>
</gene>
<evidence type="ECO:0008006" key="5">
    <source>
        <dbReference type="Google" id="ProtNLM"/>
    </source>
</evidence>
<feature type="compositionally biased region" description="Acidic residues" evidence="1">
    <location>
        <begin position="126"/>
        <end position="141"/>
    </location>
</feature>
<evidence type="ECO:0000256" key="2">
    <source>
        <dbReference type="SAM" id="Phobius"/>
    </source>
</evidence>
<name>A0A2H0R624_9BACT</name>
<evidence type="ECO:0000313" key="4">
    <source>
        <dbReference type="Proteomes" id="UP000230232"/>
    </source>
</evidence>
<organism evidence="3 4">
    <name type="scientific">Candidatus Yanofskybacteria bacterium CG10_big_fil_rev_8_21_14_0_10_46_23</name>
    <dbReference type="NCBI Taxonomy" id="1975098"/>
    <lineage>
        <taxon>Bacteria</taxon>
        <taxon>Candidatus Yanofskyibacteriota</taxon>
    </lineage>
</organism>
<accession>A0A2H0R624</accession>
<protein>
    <recommendedName>
        <fullName evidence="5">Baseplate protein J-like domain-containing protein</fullName>
    </recommendedName>
</protein>
<evidence type="ECO:0000256" key="1">
    <source>
        <dbReference type="SAM" id="MobiDB-lite"/>
    </source>
</evidence>
<dbReference type="Proteomes" id="UP000230232">
    <property type="component" value="Unassembled WGS sequence"/>
</dbReference>
<sequence>MATKIIHVLKSDTFEEVMAELKGAEADEVIFIFPKSSKFEAEETNFEELKSLADKKKKNVTIMGGHHLETVATEFGFHFVPSQVNEKTVESKSEIEETLEAIDDEVEEQQEEDTEVSFEVEKELEEEFGEDTPIEETDFDDPQSISEPAVIDSPENESEAVAQLAASRAGMTDIIPPNQGDRSLKIKKEGVAKRESVPLAVLPQPGEKYSPKALIETERDKMSKAWLGRFYKKSNGDDNLRSKSKKVSPPKKKRGILWFVIGALIVLALIIYSTFGEAKVIVTPKTQQLDFQIDASTSSRFSRVDTSFNTIPGEFFSIEKSGQETIKASGQKEVSQKARGKITVFNESGTEPQRLVATTRFETTDGLIFRTPEAITVPGAKVSDGKIVEPGKIEIEVIADQPGENYNVASGRLTIPGFKGSDKFDKFYATPNGSFSGGIVGLANIVTQSDLDKIETTLSSKLKSEVAQAVTGQSRELTVIDSVEPEIIEKTFSHKVGEATDEVSLTLTLRVATIAFRENDAIALVDQFIQKTGDLELVKSALNIDYQNPKIDKENETLDFTMKVTGRAGVRIDTEILTQKLIGLREAAIREVINQIQEIESARIILSPFWVKRIPEDPNKVKVEISYE</sequence>
<dbReference type="AlphaFoldDB" id="A0A2H0R624"/>
<reference evidence="3 4" key="1">
    <citation type="submission" date="2017-09" db="EMBL/GenBank/DDBJ databases">
        <title>Depth-based differentiation of microbial function through sediment-hosted aquifers and enrichment of novel symbionts in the deep terrestrial subsurface.</title>
        <authorList>
            <person name="Probst A.J."/>
            <person name="Ladd B."/>
            <person name="Jarett J.K."/>
            <person name="Geller-Mcgrath D.E."/>
            <person name="Sieber C.M."/>
            <person name="Emerson J.B."/>
            <person name="Anantharaman K."/>
            <person name="Thomas B.C."/>
            <person name="Malmstrom R."/>
            <person name="Stieglmeier M."/>
            <person name="Klingl A."/>
            <person name="Woyke T."/>
            <person name="Ryan C.M."/>
            <person name="Banfield J.F."/>
        </authorList>
    </citation>
    <scope>NUCLEOTIDE SEQUENCE [LARGE SCALE GENOMIC DNA]</scope>
    <source>
        <strain evidence="3">CG10_big_fil_rev_8_21_14_0_10_46_23</strain>
    </source>
</reference>
<keyword evidence="2" id="KW-0812">Transmembrane</keyword>
<dbReference type="EMBL" id="PCXO01000005">
    <property type="protein sequence ID" value="PIR41484.1"/>
    <property type="molecule type" value="Genomic_DNA"/>
</dbReference>
<evidence type="ECO:0000313" key="3">
    <source>
        <dbReference type="EMBL" id="PIR41484.1"/>
    </source>
</evidence>
<comment type="caution">
    <text evidence="3">The sequence shown here is derived from an EMBL/GenBank/DDBJ whole genome shotgun (WGS) entry which is preliminary data.</text>
</comment>
<feature type="region of interest" description="Disordered" evidence="1">
    <location>
        <begin position="126"/>
        <end position="156"/>
    </location>
</feature>
<feature type="transmembrane region" description="Helical" evidence="2">
    <location>
        <begin position="255"/>
        <end position="275"/>
    </location>
</feature>